<dbReference type="SUPFAM" id="SSF54695">
    <property type="entry name" value="POZ domain"/>
    <property type="match status" value="1"/>
</dbReference>
<feature type="compositionally biased region" description="Basic and acidic residues" evidence="1">
    <location>
        <begin position="110"/>
        <end position="126"/>
    </location>
</feature>
<feature type="region of interest" description="Disordered" evidence="1">
    <location>
        <begin position="734"/>
        <end position="795"/>
    </location>
</feature>
<evidence type="ECO:0000259" key="2">
    <source>
        <dbReference type="PROSITE" id="PS50097"/>
    </source>
</evidence>
<dbReference type="PANTHER" id="PTHR21541:SF3">
    <property type="entry name" value="STRUCTURE-SPECIFIC ENDONUCLEASE SUBUNIT SLX4"/>
    <property type="match status" value="1"/>
</dbReference>
<feature type="region of interest" description="Disordered" evidence="1">
    <location>
        <begin position="986"/>
        <end position="1014"/>
    </location>
</feature>
<feature type="compositionally biased region" description="Low complexity" evidence="1">
    <location>
        <begin position="69"/>
        <end position="91"/>
    </location>
</feature>
<feature type="region of interest" description="Disordered" evidence="1">
    <location>
        <begin position="1180"/>
        <end position="1219"/>
    </location>
</feature>
<dbReference type="CTD" id="84464"/>
<dbReference type="InterPro" id="IPR000210">
    <property type="entry name" value="BTB/POZ_dom"/>
</dbReference>
<dbReference type="GO" id="GO:0004519">
    <property type="term" value="F:endonuclease activity"/>
    <property type="evidence" value="ECO:0007669"/>
    <property type="project" value="UniProtKB-KW"/>
</dbReference>
<keyword evidence="3" id="KW-1185">Reference proteome</keyword>
<dbReference type="PROSITE" id="PS50097">
    <property type="entry name" value="BTB"/>
    <property type="match status" value="1"/>
</dbReference>
<feature type="compositionally biased region" description="Acidic residues" evidence="1">
    <location>
        <begin position="1112"/>
        <end position="1121"/>
    </location>
</feature>
<accession>A0AAJ7U142</accession>
<dbReference type="GO" id="GO:0033557">
    <property type="term" value="C:Slx1-Slx4 complex"/>
    <property type="evidence" value="ECO:0007669"/>
    <property type="project" value="TreeGrafter"/>
</dbReference>
<evidence type="ECO:0000256" key="1">
    <source>
        <dbReference type="SAM" id="MobiDB-lite"/>
    </source>
</evidence>
<feature type="region of interest" description="Disordered" evidence="1">
    <location>
        <begin position="502"/>
        <end position="542"/>
    </location>
</feature>
<feature type="compositionally biased region" description="Polar residues" evidence="1">
    <location>
        <begin position="734"/>
        <end position="754"/>
    </location>
</feature>
<proteinExistence type="predicted"/>
<dbReference type="RefSeq" id="XP_032826383.1">
    <property type="nucleotide sequence ID" value="XM_032970492.1"/>
</dbReference>
<evidence type="ECO:0000313" key="3">
    <source>
        <dbReference type="Proteomes" id="UP001318040"/>
    </source>
</evidence>
<dbReference type="PANTHER" id="PTHR21541">
    <property type="entry name" value="BTB POZ DOMAIN CONTAINING 12"/>
    <property type="match status" value="1"/>
</dbReference>
<gene>
    <name evidence="4" type="primary">SLX4</name>
</gene>
<evidence type="ECO:0000313" key="4">
    <source>
        <dbReference type="RefSeq" id="XP_032826383.1"/>
    </source>
</evidence>
<feature type="compositionally biased region" description="Low complexity" evidence="1">
    <location>
        <begin position="1133"/>
        <end position="1154"/>
    </location>
</feature>
<feature type="compositionally biased region" description="Acidic residues" evidence="1">
    <location>
        <begin position="1062"/>
        <end position="1077"/>
    </location>
</feature>
<dbReference type="AlphaFoldDB" id="A0AAJ7U142"/>
<organism evidence="3 4">
    <name type="scientific">Petromyzon marinus</name>
    <name type="common">Sea lamprey</name>
    <dbReference type="NCBI Taxonomy" id="7757"/>
    <lineage>
        <taxon>Eukaryota</taxon>
        <taxon>Metazoa</taxon>
        <taxon>Chordata</taxon>
        <taxon>Craniata</taxon>
        <taxon>Vertebrata</taxon>
        <taxon>Cyclostomata</taxon>
        <taxon>Hyperoartia</taxon>
        <taxon>Petromyzontiformes</taxon>
        <taxon>Petromyzontidae</taxon>
        <taxon>Petromyzon</taxon>
    </lineage>
</organism>
<dbReference type="Pfam" id="PF00651">
    <property type="entry name" value="BTB"/>
    <property type="match status" value="1"/>
</dbReference>
<feature type="compositionally biased region" description="Basic and acidic residues" evidence="1">
    <location>
        <begin position="1038"/>
        <end position="1052"/>
    </location>
</feature>
<keyword evidence="4" id="KW-0378">Hydrolase</keyword>
<dbReference type="Proteomes" id="UP001318040">
    <property type="component" value="Chromosome 43"/>
</dbReference>
<dbReference type="KEGG" id="pmrn:116951681"/>
<keyword evidence="4" id="KW-0255">Endonuclease</keyword>
<feature type="compositionally biased region" description="Gly residues" evidence="1">
    <location>
        <begin position="755"/>
        <end position="781"/>
    </location>
</feature>
<feature type="compositionally biased region" description="Pro residues" evidence="1">
    <location>
        <begin position="630"/>
        <end position="650"/>
    </location>
</feature>
<feature type="compositionally biased region" description="Gly residues" evidence="1">
    <location>
        <begin position="990"/>
        <end position="1003"/>
    </location>
</feature>
<dbReference type="InterPro" id="IPR011333">
    <property type="entry name" value="SKP1/BTB/POZ_sf"/>
</dbReference>
<protein>
    <submittedName>
        <fullName evidence="4">Structure-specific endonuclease subunit SLX4</fullName>
    </submittedName>
</protein>
<feature type="region of interest" description="Disordered" evidence="1">
    <location>
        <begin position="621"/>
        <end position="650"/>
    </location>
</feature>
<feature type="region of interest" description="Disordered" evidence="1">
    <location>
        <begin position="563"/>
        <end position="590"/>
    </location>
</feature>
<sequence>MMADPIAFPSSEPGRMGRSDGMALSVSSSCGWDSEDDDFNPASTRCGPPAAKCLGKDRKLSRRNNTRSAALAVSHDAAAAASKTPPAGATAWEDGSSSRSTEEQPGPDMECARGRRAEEHRQKPEDASVSAEAKKRRVARNPAEVSDLPGGSLGNVGAEHVARVATAADGHADVAQDDRRLQPVGDHSAGAGKATAERLVRAPSTVGLGAGTGDEAAAARPGERSPKPGGEKAEASRADSVAKQDGIVAATPATEGAREGAIGATRLPLPAPIPPEPHGAAGDGDSDGAIVVAEWPAGKAAATSVALSTSVGVAGKPRPRVKDLVLEKLQKYRRQAPERIYLGPDTGTASVLSDEQLARVLQQQEEEERLLLLAPGLECALFGEVPSGLCFCHVCQKELTHMNSVRRQQHINRCLDDQEQLCPGQAPAPAGGAGVAAAAGAAVPECPICGRHFQTEKARAGHLKRCARELHVASRDLVLAVQRQQAQAGTAAPPAIATAAAGRSLGAAPRGKKNKTGGSAAVRGRGGGLPSERPPPTDEEEQMRVALAMSASLMELEERVPPGSAGLLQLKPLPDKAAPRKGRRKKNAGAVSALLQADPAATVRRLAEKMAVLLVPDTELEQEVASRRTPPLPPSRLLPPSPASPSVPATPLPPPWCGSAATALLWKRSALLTADVQGEAPFLCPALVPPLSPGGPVPTGAAQKQLSFSETITASDAPANPVGDRVSLRQTPQAATATLGDSSLRNSQPGSAQGSVGGCAGDVSRGGGGSGIGGTGGGGGSSASELGRSGEWQQEVSGSQTLLALVELAREGLPLTQFMQDLGEPPLPSCTGAIEEMSGFLPETEPCVSPCPSELHGAGPAQHSSAEPSLSAARLVADLAEMVNNPHMSDVQLQVDTGELAYAHMFMLYARCPALMQQVFTEGFDAVCERGEAQGRRVIVHDASLDAVLALLHFVYTGSLHVAPSALAETRSLANRYELSDLLSASPPVSGGGASPPVSGGGASPRPSYSGAAREGDAAIRELLRSLWEHEEEEEDGGRDGEAVKARRHDNGDDGDGGGGGDDNDDGIGDSDLDEVYEFVATQRRERGRRRGSADAASERLGSNSDGASGLDSEEEEEEETAAAAYVKDRVSDASAARSPRADDTSAGSSSEAGTVAVAAVASASSGPDDSYERMFTEEDASGGYVEPSPVTPYAHRPLPRATDVCERASTRPRPGTLG</sequence>
<feature type="domain" description="BTB" evidence="2">
    <location>
        <begin position="889"/>
        <end position="964"/>
    </location>
</feature>
<feature type="compositionally biased region" description="Basic and acidic residues" evidence="1">
    <location>
        <begin position="221"/>
        <end position="242"/>
    </location>
</feature>
<feature type="region of interest" description="Disordered" evidence="1">
    <location>
        <begin position="1"/>
        <end position="155"/>
    </location>
</feature>
<dbReference type="GO" id="GO:0000712">
    <property type="term" value="P:resolution of meiotic recombination intermediates"/>
    <property type="evidence" value="ECO:0007669"/>
    <property type="project" value="TreeGrafter"/>
</dbReference>
<feature type="region of interest" description="Disordered" evidence="1">
    <location>
        <begin position="1028"/>
        <end position="1154"/>
    </location>
</feature>
<feature type="region of interest" description="Disordered" evidence="1">
    <location>
        <begin position="169"/>
        <end position="287"/>
    </location>
</feature>
<reference evidence="4" key="1">
    <citation type="submission" date="2025-08" db="UniProtKB">
        <authorList>
            <consortium name="RefSeq"/>
        </authorList>
    </citation>
    <scope>IDENTIFICATION</scope>
    <source>
        <tissue evidence="4">Sperm</tissue>
    </source>
</reference>
<name>A0AAJ7U142_PETMA</name>
<dbReference type="Gene3D" id="3.30.710.10">
    <property type="entry name" value="Potassium Channel Kv1.1, Chain A"/>
    <property type="match status" value="1"/>
</dbReference>
<feature type="compositionally biased region" description="Basic and acidic residues" evidence="1">
    <location>
        <begin position="170"/>
        <end position="181"/>
    </location>
</feature>
<keyword evidence="4" id="KW-0540">Nuclease</keyword>